<feature type="transmembrane region" description="Helical" evidence="1">
    <location>
        <begin position="56"/>
        <end position="76"/>
    </location>
</feature>
<dbReference type="GO" id="GO:0009636">
    <property type="term" value="P:response to toxic substance"/>
    <property type="evidence" value="ECO:0007669"/>
    <property type="project" value="TreeGrafter"/>
</dbReference>
<dbReference type="InterPro" id="IPR026272">
    <property type="entry name" value="SdpI"/>
</dbReference>
<evidence type="ECO:0000313" key="4">
    <source>
        <dbReference type="Proteomes" id="UP000075670"/>
    </source>
</evidence>
<dbReference type="Proteomes" id="UP000075670">
    <property type="component" value="Unassembled WGS sequence"/>
</dbReference>
<keyword evidence="1" id="KW-1133">Transmembrane helix</keyword>
<reference evidence="3 4" key="1">
    <citation type="submission" date="2016-02" db="EMBL/GenBank/DDBJ databases">
        <title>Genome sequence of Moorella mulderi DSM 14980.</title>
        <authorList>
            <person name="Poehlein A."/>
            <person name="Daniel R."/>
        </authorList>
    </citation>
    <scope>NUCLEOTIDE SEQUENCE [LARGE SCALE GENOMIC DNA]</scope>
    <source>
        <strain evidence="3 4">DSM 14980</strain>
    </source>
</reference>
<feature type="transmembrane region" description="Helical" evidence="1">
    <location>
        <begin position="123"/>
        <end position="143"/>
    </location>
</feature>
<dbReference type="RefSeq" id="WP_062279992.1">
    <property type="nucleotide sequence ID" value="NZ_LTBC01000001.1"/>
</dbReference>
<feature type="domain" description="DUF1648" evidence="2">
    <location>
        <begin position="21"/>
        <end position="67"/>
    </location>
</feature>
<accession>A0A151B0A4</accession>
<keyword evidence="1" id="KW-0812">Transmembrane</keyword>
<proteinExistence type="predicted"/>
<feature type="transmembrane region" description="Helical" evidence="1">
    <location>
        <begin position="16"/>
        <end position="36"/>
    </location>
</feature>
<evidence type="ECO:0000256" key="1">
    <source>
        <dbReference type="SAM" id="Phobius"/>
    </source>
</evidence>
<dbReference type="InterPro" id="IPR012867">
    <property type="entry name" value="DUF1648"/>
</dbReference>
<dbReference type="InterPro" id="IPR025962">
    <property type="entry name" value="SdpI/YhfL"/>
</dbReference>
<dbReference type="AlphaFoldDB" id="A0A151B0A4"/>
<feature type="transmembrane region" description="Helical" evidence="1">
    <location>
        <begin position="96"/>
        <end position="117"/>
    </location>
</feature>
<organism evidence="3 4">
    <name type="scientific">Moorella mulderi DSM 14980</name>
    <dbReference type="NCBI Taxonomy" id="1122241"/>
    <lineage>
        <taxon>Bacteria</taxon>
        <taxon>Bacillati</taxon>
        <taxon>Bacillota</taxon>
        <taxon>Clostridia</taxon>
        <taxon>Neomoorellales</taxon>
        <taxon>Neomoorellaceae</taxon>
        <taxon>Neomoorella</taxon>
    </lineage>
</organism>
<evidence type="ECO:0000259" key="2">
    <source>
        <dbReference type="Pfam" id="PF07853"/>
    </source>
</evidence>
<dbReference type="PANTHER" id="PTHR37810">
    <property type="entry name" value="IMMUNITY PROTEIN SDPI"/>
    <property type="match status" value="1"/>
</dbReference>
<dbReference type="PIRSF" id="PIRSF038959">
    <property type="entry name" value="SdpI"/>
    <property type="match status" value="1"/>
</dbReference>
<name>A0A151B0A4_9FIRM</name>
<dbReference type="PATRIC" id="fig|1122241.3.peg.41"/>
<dbReference type="OrthoDB" id="9808690at2"/>
<dbReference type="Pfam" id="PF07853">
    <property type="entry name" value="DUF1648"/>
    <property type="match status" value="1"/>
</dbReference>
<feature type="transmembrane region" description="Helical" evidence="1">
    <location>
        <begin position="172"/>
        <end position="190"/>
    </location>
</feature>
<comment type="caution">
    <text evidence="3">The sequence shown here is derived from an EMBL/GenBank/DDBJ whole genome shotgun (WGS) entry which is preliminary data.</text>
</comment>
<dbReference type="Pfam" id="PF13630">
    <property type="entry name" value="SdpI"/>
    <property type="match status" value="1"/>
</dbReference>
<sequence>MENRYRVTGKIIARDWPALVVLAAMLVAGILVYPRLPDLVPAHWNFRGEVDNYFNRFWGAFALPLMTGGIYLLLLFVPYLDPKRENYTRFDRAYQIVRLGMVFFMGVIYATTLVVALGGPASLVGRVVPLAVGLLFILIGNYLPQARLNYFFGVRTPWTLANEEVWRRTHRFSGYAFILAGFMFIVAAFLPPPANFILPMACILIAVVSTIFYSYLAFRRVSW</sequence>
<protein>
    <submittedName>
        <fullName evidence="3">Immunity protein SdpI</fullName>
    </submittedName>
</protein>
<dbReference type="EMBL" id="LTBC01000001">
    <property type="protein sequence ID" value="KYH33334.1"/>
    <property type="molecule type" value="Genomic_DNA"/>
</dbReference>
<evidence type="ECO:0000313" key="3">
    <source>
        <dbReference type="EMBL" id="KYH33334.1"/>
    </source>
</evidence>
<keyword evidence="4" id="KW-1185">Reference proteome</keyword>
<gene>
    <name evidence="3" type="primary">sdpI</name>
    <name evidence="3" type="ORF">MOMUL_00350</name>
</gene>
<feature type="transmembrane region" description="Helical" evidence="1">
    <location>
        <begin position="196"/>
        <end position="218"/>
    </location>
</feature>
<keyword evidence="1" id="KW-0472">Membrane</keyword>
<dbReference type="PANTHER" id="PTHR37810:SF5">
    <property type="entry name" value="IMMUNITY PROTEIN SDPI"/>
    <property type="match status" value="1"/>
</dbReference>